<protein>
    <submittedName>
        <fullName evidence="10">Amidohydrolase family protein</fullName>
    </submittedName>
    <submittedName>
        <fullName evidence="11">N-acetylglucosamine-6-phosphate deacetylase</fullName>
        <ecNumber evidence="11">3.5.1.25</ecNumber>
    </submittedName>
</protein>
<dbReference type="InterPro" id="IPR032466">
    <property type="entry name" value="Metal_Hydrolase"/>
</dbReference>
<reference evidence="10" key="2">
    <citation type="submission" date="2022-07" db="EMBL/GenBank/DDBJ databases">
        <title>Complete genome of Mycoplasma caviae type strain G122.</title>
        <authorList>
            <person name="Spergser J."/>
        </authorList>
    </citation>
    <scope>NUCLEOTIDE SEQUENCE</scope>
    <source>
        <strain evidence="10">G122</strain>
    </source>
</reference>
<dbReference type="RefSeq" id="WP_126117865.1">
    <property type="nucleotide sequence ID" value="NZ_CP101806.1"/>
</dbReference>
<evidence type="ECO:0000256" key="5">
    <source>
        <dbReference type="PIRNR" id="PIRNR038994"/>
    </source>
</evidence>
<reference evidence="11 12" key="1">
    <citation type="submission" date="2018-12" db="EMBL/GenBank/DDBJ databases">
        <authorList>
            <consortium name="Pathogen Informatics"/>
        </authorList>
    </citation>
    <scope>NUCLEOTIDE SEQUENCE [LARGE SCALE GENOMIC DNA]</scope>
    <source>
        <strain evidence="11 12">NCTC10126</strain>
    </source>
</reference>
<feature type="binding site" evidence="7">
    <location>
        <position position="211"/>
    </location>
    <ligand>
        <name>substrate</name>
    </ligand>
</feature>
<feature type="binding site" evidence="7">
    <location>
        <position position="234"/>
    </location>
    <ligand>
        <name>substrate</name>
    </ligand>
</feature>
<comment type="cofactor">
    <cofactor evidence="8">
        <name>a divalent metal cation</name>
        <dbReference type="ChEBI" id="CHEBI:60240"/>
    </cofactor>
    <text evidence="8">Binds 1 divalent metal cation per subunit.</text>
</comment>
<evidence type="ECO:0000259" key="9">
    <source>
        <dbReference type="Pfam" id="PF01979"/>
    </source>
</evidence>
<evidence type="ECO:0000313" key="11">
    <source>
        <dbReference type="EMBL" id="VDR41573.1"/>
    </source>
</evidence>
<evidence type="ECO:0000313" key="12">
    <source>
        <dbReference type="Proteomes" id="UP000280036"/>
    </source>
</evidence>
<feature type="active site" description="Proton donor/acceptor" evidence="6">
    <location>
        <position position="257"/>
    </location>
</feature>
<organism evidence="11 12">
    <name type="scientific">Mycoplasmopsis caviae</name>
    <dbReference type="NCBI Taxonomy" id="55603"/>
    <lineage>
        <taxon>Bacteria</taxon>
        <taxon>Bacillati</taxon>
        <taxon>Mycoplasmatota</taxon>
        <taxon>Mycoplasmoidales</taxon>
        <taxon>Metamycoplasmataceae</taxon>
        <taxon>Mycoplasmopsis</taxon>
    </lineage>
</organism>
<dbReference type="Gene3D" id="3.20.20.140">
    <property type="entry name" value="Metal-dependent hydrolases"/>
    <property type="match status" value="1"/>
</dbReference>
<dbReference type="GO" id="GO:0006046">
    <property type="term" value="P:N-acetylglucosamine catabolic process"/>
    <property type="evidence" value="ECO:0007669"/>
    <property type="project" value="TreeGrafter"/>
</dbReference>
<dbReference type="GO" id="GO:0008448">
    <property type="term" value="F:N-acetylglucosamine-6-phosphate deacetylase activity"/>
    <property type="evidence" value="ECO:0007669"/>
    <property type="project" value="UniProtKB-EC"/>
</dbReference>
<dbReference type="Proteomes" id="UP001058569">
    <property type="component" value="Chromosome"/>
</dbReference>
<evidence type="ECO:0000256" key="3">
    <source>
        <dbReference type="ARBA" id="ARBA00022801"/>
    </source>
</evidence>
<feature type="binding site" evidence="7">
    <location>
        <begin position="203"/>
        <end position="204"/>
    </location>
    <ligand>
        <name>substrate</name>
    </ligand>
</feature>
<feature type="binding site" evidence="7">
    <location>
        <position position="125"/>
    </location>
    <ligand>
        <name>substrate</name>
    </ligand>
</feature>
<accession>A0A3P8MF48</accession>
<dbReference type="EMBL" id="CP101806">
    <property type="protein sequence ID" value="UUD35681.1"/>
    <property type="molecule type" value="Genomic_DNA"/>
</dbReference>
<keyword evidence="2 8" id="KW-0479">Metal-binding</keyword>
<dbReference type="PIRSF" id="PIRSF038994">
    <property type="entry name" value="NagA"/>
    <property type="match status" value="1"/>
</dbReference>
<name>A0A3P8MF48_9BACT</name>
<feature type="binding site" evidence="8">
    <location>
        <position position="179"/>
    </location>
    <ligand>
        <name>Zn(2+)</name>
        <dbReference type="ChEBI" id="CHEBI:29105"/>
    </ligand>
</feature>
<dbReference type="EC" id="3.5.1.25" evidence="11"/>
<evidence type="ECO:0000256" key="1">
    <source>
        <dbReference type="ARBA" id="ARBA00010716"/>
    </source>
</evidence>
<sequence>MIIKDVLIANYDNVIDCADIEFDEFITKITPKKGIAKYLLVPGFIDTHIHGFMGDDVMDSPEALKRIAHNLALRGVTSFMPTAMTASWDELNRSLTHMNLQFNNGAKNIGIHIEGPFIGEAKKGAHKSEWLRKATKSDIETLVKSSNNFLRKISFDPLMFDKKLVHELQKHNIQASIGHTIAGFEIAAEYFKSGVNCICHLWNAMTGFDSRNPGLVQAAVQYPVYSEIIADLHHICERTLDQTLYMLDEDHIMCISDAIRPAYGPDGKCYSGGVAIEKKGNIIYLEGTKTIAGSAICLHDAFLNLLIMKHSLKNVVKWTSYNAAVAYKLKKVAYISEGYYADFVLLDCKNLSKIMTVYINGKKIE</sequence>
<feature type="domain" description="Amidohydrolase-related" evidence="9">
    <location>
        <begin position="40"/>
        <end position="362"/>
    </location>
</feature>
<proteinExistence type="inferred from homology"/>
<dbReference type="EMBL" id="UZVY01000001">
    <property type="protein sequence ID" value="VDR41573.1"/>
    <property type="molecule type" value="Genomic_DNA"/>
</dbReference>
<dbReference type="InterPro" id="IPR003764">
    <property type="entry name" value="GlcNAc_6-P_deAcase"/>
</dbReference>
<feature type="binding site" evidence="8">
    <location>
        <position position="114"/>
    </location>
    <ligand>
        <name>Zn(2+)</name>
        <dbReference type="ChEBI" id="CHEBI:29105"/>
    </ligand>
</feature>
<keyword evidence="13" id="KW-1185">Reference proteome</keyword>
<comment type="similarity">
    <text evidence="1 5">Belongs to the metallo-dependent hydrolases superfamily. NagA family.</text>
</comment>
<feature type="binding site" evidence="8">
    <location>
        <position position="200"/>
    </location>
    <ligand>
        <name>Zn(2+)</name>
        <dbReference type="ChEBI" id="CHEBI:29105"/>
    </ligand>
</feature>
<dbReference type="Pfam" id="PF01979">
    <property type="entry name" value="Amidohydro_1"/>
    <property type="match status" value="1"/>
</dbReference>
<dbReference type="PANTHER" id="PTHR11113:SF14">
    <property type="entry name" value="N-ACETYLGLUCOSAMINE-6-PHOSPHATE DEACETYLASE"/>
    <property type="match status" value="1"/>
</dbReference>
<feature type="binding site" evidence="7">
    <location>
        <begin position="291"/>
        <end position="293"/>
    </location>
    <ligand>
        <name>substrate</name>
    </ligand>
</feature>
<dbReference type="GO" id="GO:0046872">
    <property type="term" value="F:metal ion binding"/>
    <property type="evidence" value="ECO:0007669"/>
    <property type="project" value="UniProtKB-KW"/>
</dbReference>
<evidence type="ECO:0000313" key="10">
    <source>
        <dbReference type="EMBL" id="UUD35681.1"/>
    </source>
</evidence>
<evidence type="ECO:0000256" key="7">
    <source>
        <dbReference type="PIRSR" id="PIRSR038994-2"/>
    </source>
</evidence>
<dbReference type="AlphaFoldDB" id="A0A3P8MF48"/>
<evidence type="ECO:0000256" key="2">
    <source>
        <dbReference type="ARBA" id="ARBA00022723"/>
    </source>
</evidence>
<evidence type="ECO:0000256" key="4">
    <source>
        <dbReference type="ARBA" id="ARBA00023277"/>
    </source>
</evidence>
<dbReference type="OrthoDB" id="9776488at2"/>
<keyword evidence="4 5" id="KW-0119">Carbohydrate metabolism</keyword>
<dbReference type="InterPro" id="IPR006680">
    <property type="entry name" value="Amidohydro-rel"/>
</dbReference>
<dbReference type="Proteomes" id="UP000280036">
    <property type="component" value="Unassembled WGS sequence"/>
</dbReference>
<dbReference type="Gene3D" id="2.30.40.10">
    <property type="entry name" value="Urease, subunit C, domain 1"/>
    <property type="match status" value="1"/>
</dbReference>
<gene>
    <name evidence="11" type="primary">nagA</name>
    <name evidence="11" type="ORF">NCTC10126_00050</name>
    <name evidence="10" type="ORF">NPA07_02295</name>
</gene>
<keyword evidence="3 5" id="KW-0378">Hydrolase</keyword>
<evidence type="ECO:0000256" key="6">
    <source>
        <dbReference type="PIRSR" id="PIRSR038994-1"/>
    </source>
</evidence>
<dbReference type="InterPro" id="IPR011059">
    <property type="entry name" value="Metal-dep_hydrolase_composite"/>
</dbReference>
<evidence type="ECO:0000313" key="13">
    <source>
        <dbReference type="Proteomes" id="UP001058569"/>
    </source>
</evidence>
<evidence type="ECO:0000256" key="8">
    <source>
        <dbReference type="PIRSR" id="PIRSR038994-3"/>
    </source>
</evidence>
<dbReference type="PANTHER" id="PTHR11113">
    <property type="entry name" value="N-ACETYLGLUCOSAMINE-6-PHOSPHATE DEACETYLASE"/>
    <property type="match status" value="1"/>
</dbReference>
<dbReference type="SUPFAM" id="SSF51556">
    <property type="entry name" value="Metallo-dependent hydrolases"/>
    <property type="match status" value="1"/>
</dbReference>